<dbReference type="AlphaFoldDB" id="A0A8B2NMR9"/>
<feature type="transmembrane region" description="Helical" evidence="5">
    <location>
        <begin position="122"/>
        <end position="139"/>
    </location>
</feature>
<feature type="transmembrane region" description="Helical" evidence="5">
    <location>
        <begin position="21"/>
        <end position="40"/>
    </location>
</feature>
<keyword evidence="8" id="KW-1185">Reference proteome</keyword>
<feature type="transmembrane region" description="Helical" evidence="5">
    <location>
        <begin position="409"/>
        <end position="430"/>
    </location>
</feature>
<proteinExistence type="predicted"/>
<sequence length="466" mass="46724">MTGEHRLDGATGVRPAAEKAALSLTVVSAATALVLIVFTIPLTTMSATSRMLAMGPSGEAWLLSAMPLGAATGLLGAAALGDDHGRRLVFLWGLGVMAAASVLGAVATTSLVLIVARIVQGLGGAAVMACGLGLVGRIYPEGRARATAAGVWAAGLGAGVAIGPILASCLTGLGGWTASYWANAILSAGLLVAGHVLLPPSEPRRPQPADWLGTILLMAGLAMFMAALTEMRFGIARPTVILLLAGGLAVLGAFAVVELRHPRPILELHLFRSPAFSGATIAAFASGAGVLALMSLVPTMMMRAMQATALDASLVLTAWSATSVVTALCARWLPETLTPRVLLVGGLIACGVAQMLLFGRSPDGSALLLLPGLFLAGAANGVLNAALGRQAVATVPADRVAMGSGANNTARYLGSAIGITVGAVLMAHGADVDGVDGLLSGWNEATLITTGFSLLGAITVAVARDG</sequence>
<dbReference type="Gene3D" id="1.20.1250.20">
    <property type="entry name" value="MFS general substrate transporter like domains"/>
    <property type="match status" value="1"/>
</dbReference>
<dbReference type="GO" id="GO:0022857">
    <property type="term" value="F:transmembrane transporter activity"/>
    <property type="evidence" value="ECO:0007669"/>
    <property type="project" value="InterPro"/>
</dbReference>
<organism evidence="7 8">
    <name type="scientific">Acuticoccus sediminis</name>
    <dbReference type="NCBI Taxonomy" id="2184697"/>
    <lineage>
        <taxon>Bacteria</taxon>
        <taxon>Pseudomonadati</taxon>
        <taxon>Pseudomonadota</taxon>
        <taxon>Alphaproteobacteria</taxon>
        <taxon>Hyphomicrobiales</taxon>
        <taxon>Amorphaceae</taxon>
        <taxon>Acuticoccus</taxon>
    </lineage>
</organism>
<keyword evidence="4 5" id="KW-0472">Membrane</keyword>
<feature type="transmembrane region" description="Helical" evidence="5">
    <location>
        <begin position="180"/>
        <end position="198"/>
    </location>
</feature>
<name>A0A8B2NMR9_9HYPH</name>
<evidence type="ECO:0000256" key="1">
    <source>
        <dbReference type="ARBA" id="ARBA00004141"/>
    </source>
</evidence>
<comment type="subcellular location">
    <subcellularLocation>
        <location evidence="1">Membrane</location>
        <topology evidence="1">Multi-pass membrane protein</topology>
    </subcellularLocation>
</comment>
<feature type="domain" description="Major facilitator superfamily (MFS) profile" evidence="6">
    <location>
        <begin position="23"/>
        <end position="466"/>
    </location>
</feature>
<feature type="transmembrane region" description="Helical" evidence="5">
    <location>
        <begin position="365"/>
        <end position="388"/>
    </location>
</feature>
<dbReference type="Pfam" id="PF07690">
    <property type="entry name" value="MFS_1"/>
    <property type="match status" value="1"/>
</dbReference>
<keyword evidence="2 5" id="KW-0812">Transmembrane</keyword>
<evidence type="ECO:0000259" key="6">
    <source>
        <dbReference type="PROSITE" id="PS50850"/>
    </source>
</evidence>
<evidence type="ECO:0000256" key="2">
    <source>
        <dbReference type="ARBA" id="ARBA00022692"/>
    </source>
</evidence>
<dbReference type="PANTHER" id="PTHR42718:SF49">
    <property type="entry name" value="EXPORT PROTEIN"/>
    <property type="match status" value="1"/>
</dbReference>
<feature type="transmembrane region" description="Helical" evidence="5">
    <location>
        <begin position="151"/>
        <end position="174"/>
    </location>
</feature>
<dbReference type="EMBL" id="QHHQ01000011">
    <property type="protein sequence ID" value="RAH96773.1"/>
    <property type="molecule type" value="Genomic_DNA"/>
</dbReference>
<evidence type="ECO:0000256" key="4">
    <source>
        <dbReference type="ARBA" id="ARBA00023136"/>
    </source>
</evidence>
<dbReference type="PANTHER" id="PTHR42718">
    <property type="entry name" value="MAJOR FACILITATOR SUPERFAMILY MULTIDRUG TRANSPORTER MFSC"/>
    <property type="match status" value="1"/>
</dbReference>
<dbReference type="InterPro" id="IPR011701">
    <property type="entry name" value="MFS"/>
</dbReference>
<feature type="transmembrane region" description="Helical" evidence="5">
    <location>
        <begin position="210"/>
        <end position="229"/>
    </location>
</feature>
<dbReference type="GO" id="GO:0016020">
    <property type="term" value="C:membrane"/>
    <property type="evidence" value="ECO:0007669"/>
    <property type="project" value="UniProtKB-SubCell"/>
</dbReference>
<dbReference type="Proteomes" id="UP000249590">
    <property type="component" value="Unassembled WGS sequence"/>
</dbReference>
<feature type="transmembrane region" description="Helical" evidence="5">
    <location>
        <begin position="235"/>
        <end position="257"/>
    </location>
</feature>
<feature type="transmembrane region" description="Helical" evidence="5">
    <location>
        <begin position="341"/>
        <end position="359"/>
    </location>
</feature>
<feature type="transmembrane region" description="Helical" evidence="5">
    <location>
        <begin position="60"/>
        <end position="81"/>
    </location>
</feature>
<comment type="caution">
    <text evidence="7">The sequence shown here is derived from an EMBL/GenBank/DDBJ whole genome shotgun (WGS) entry which is preliminary data.</text>
</comment>
<keyword evidence="3 5" id="KW-1133">Transmembrane helix</keyword>
<feature type="transmembrane region" description="Helical" evidence="5">
    <location>
        <begin position="278"/>
        <end position="297"/>
    </location>
</feature>
<reference evidence="7 8" key="1">
    <citation type="submission" date="2018-05" db="EMBL/GenBank/DDBJ databases">
        <title>Acuticoccus sediminis sp. nov., isolated from deep-sea sediment of Indian Ocean.</title>
        <authorList>
            <person name="Liu X."/>
            <person name="Lai Q."/>
            <person name="Du Y."/>
            <person name="Sun F."/>
            <person name="Zhang X."/>
            <person name="Wang S."/>
            <person name="Shao Z."/>
        </authorList>
    </citation>
    <scope>NUCLEOTIDE SEQUENCE [LARGE SCALE GENOMIC DNA]</scope>
    <source>
        <strain evidence="7 8">PTG4-2</strain>
    </source>
</reference>
<dbReference type="SUPFAM" id="SSF103473">
    <property type="entry name" value="MFS general substrate transporter"/>
    <property type="match status" value="1"/>
</dbReference>
<accession>A0A8B2NMR9</accession>
<evidence type="ECO:0000256" key="3">
    <source>
        <dbReference type="ARBA" id="ARBA00022989"/>
    </source>
</evidence>
<dbReference type="InterPro" id="IPR036259">
    <property type="entry name" value="MFS_trans_sf"/>
</dbReference>
<feature type="transmembrane region" description="Helical" evidence="5">
    <location>
        <begin position="88"/>
        <end position="116"/>
    </location>
</feature>
<protein>
    <submittedName>
        <fullName evidence="7">MFS transporter</fullName>
    </submittedName>
</protein>
<dbReference type="InterPro" id="IPR020846">
    <property type="entry name" value="MFS_dom"/>
</dbReference>
<gene>
    <name evidence="7" type="ORF">DLJ53_31415</name>
</gene>
<dbReference type="OrthoDB" id="9812221at2"/>
<dbReference type="RefSeq" id="WP_111352296.1">
    <property type="nucleotide sequence ID" value="NZ_QHHQ01000011.1"/>
</dbReference>
<evidence type="ECO:0000256" key="5">
    <source>
        <dbReference type="SAM" id="Phobius"/>
    </source>
</evidence>
<feature type="transmembrane region" description="Helical" evidence="5">
    <location>
        <begin position="442"/>
        <end position="463"/>
    </location>
</feature>
<feature type="transmembrane region" description="Helical" evidence="5">
    <location>
        <begin position="309"/>
        <end position="329"/>
    </location>
</feature>
<evidence type="ECO:0000313" key="7">
    <source>
        <dbReference type="EMBL" id="RAH96773.1"/>
    </source>
</evidence>
<dbReference type="PROSITE" id="PS50850">
    <property type="entry name" value="MFS"/>
    <property type="match status" value="1"/>
</dbReference>
<evidence type="ECO:0000313" key="8">
    <source>
        <dbReference type="Proteomes" id="UP000249590"/>
    </source>
</evidence>
<dbReference type="Gene3D" id="1.20.1720.10">
    <property type="entry name" value="Multidrug resistance protein D"/>
    <property type="match status" value="1"/>
</dbReference>